<evidence type="ECO:0000313" key="2">
    <source>
        <dbReference type="Proteomes" id="UP000805193"/>
    </source>
</evidence>
<name>A0AC60QHQ6_IXOPE</name>
<comment type="caution">
    <text evidence="1">The sequence shown here is derived from an EMBL/GenBank/DDBJ whole genome shotgun (WGS) entry which is preliminary data.</text>
</comment>
<dbReference type="EMBL" id="JABSTQ010009097">
    <property type="protein sequence ID" value="KAG0432984.1"/>
    <property type="molecule type" value="Genomic_DNA"/>
</dbReference>
<protein>
    <submittedName>
        <fullName evidence="1">Uncharacterized protein</fullName>
    </submittedName>
</protein>
<sequence length="312" mass="35307">MELLFAHARSLKTNLCRDLNNLSKRIFLNVPEFWPSPSEVNCFGCIGDVPEFQRHNPYILTGYRKFETSGACIRGIFSWNNETVNIWSNLVTLGLLAALLLEDHNSRFQELKIPFWDRCLSSLLAVCYGVMLALSTLYHLFSCTSAPGARYWYLWDIFGICFSVFAYIAGFTVLQFWSHPLWMAVYLLAETCIALVPFYLALVNKFGSEKFDTLRIRSIGVLVLFSLIPMTHSAFLNHPALVAATLPGHVTVFAVLFLSFIVFSTRIPEVKYPGAADILGSSHQFWHLGISVSVLAAHELYFAYLPHRDISS</sequence>
<reference evidence="1 2" key="1">
    <citation type="journal article" date="2020" name="Cell">
        <title>Large-Scale Comparative Analyses of Tick Genomes Elucidate Their Genetic Diversity and Vector Capacities.</title>
        <authorList>
            <consortium name="Tick Genome and Microbiome Consortium (TIGMIC)"/>
            <person name="Jia N."/>
            <person name="Wang J."/>
            <person name="Shi W."/>
            <person name="Du L."/>
            <person name="Sun Y."/>
            <person name="Zhan W."/>
            <person name="Jiang J.F."/>
            <person name="Wang Q."/>
            <person name="Zhang B."/>
            <person name="Ji P."/>
            <person name="Bell-Sakyi L."/>
            <person name="Cui X.M."/>
            <person name="Yuan T.T."/>
            <person name="Jiang B.G."/>
            <person name="Yang W.F."/>
            <person name="Lam T.T."/>
            <person name="Chang Q.C."/>
            <person name="Ding S.J."/>
            <person name="Wang X.J."/>
            <person name="Zhu J.G."/>
            <person name="Ruan X.D."/>
            <person name="Zhao L."/>
            <person name="Wei J.T."/>
            <person name="Ye R.Z."/>
            <person name="Que T.C."/>
            <person name="Du C.H."/>
            <person name="Zhou Y.H."/>
            <person name="Cheng J.X."/>
            <person name="Dai P.F."/>
            <person name="Guo W.B."/>
            <person name="Han X.H."/>
            <person name="Huang E.J."/>
            <person name="Li L.F."/>
            <person name="Wei W."/>
            <person name="Gao Y.C."/>
            <person name="Liu J.Z."/>
            <person name="Shao H.Z."/>
            <person name="Wang X."/>
            <person name="Wang C.C."/>
            <person name="Yang T.C."/>
            <person name="Huo Q.B."/>
            <person name="Li W."/>
            <person name="Chen H.Y."/>
            <person name="Chen S.E."/>
            <person name="Zhou L.G."/>
            <person name="Ni X.B."/>
            <person name="Tian J.H."/>
            <person name="Sheng Y."/>
            <person name="Liu T."/>
            <person name="Pan Y.S."/>
            <person name="Xia L.Y."/>
            <person name="Li J."/>
            <person name="Zhao F."/>
            <person name="Cao W.C."/>
        </authorList>
    </citation>
    <scope>NUCLEOTIDE SEQUENCE [LARGE SCALE GENOMIC DNA]</scope>
    <source>
        <strain evidence="1">Iper-2018</strain>
    </source>
</reference>
<keyword evidence="2" id="KW-1185">Reference proteome</keyword>
<accession>A0AC60QHQ6</accession>
<proteinExistence type="predicted"/>
<gene>
    <name evidence="1" type="ORF">HPB47_020334</name>
</gene>
<organism evidence="1 2">
    <name type="scientific">Ixodes persulcatus</name>
    <name type="common">Taiga tick</name>
    <dbReference type="NCBI Taxonomy" id="34615"/>
    <lineage>
        <taxon>Eukaryota</taxon>
        <taxon>Metazoa</taxon>
        <taxon>Ecdysozoa</taxon>
        <taxon>Arthropoda</taxon>
        <taxon>Chelicerata</taxon>
        <taxon>Arachnida</taxon>
        <taxon>Acari</taxon>
        <taxon>Parasitiformes</taxon>
        <taxon>Ixodida</taxon>
        <taxon>Ixodoidea</taxon>
        <taxon>Ixodidae</taxon>
        <taxon>Ixodinae</taxon>
        <taxon>Ixodes</taxon>
    </lineage>
</organism>
<dbReference type="Proteomes" id="UP000805193">
    <property type="component" value="Unassembled WGS sequence"/>
</dbReference>
<evidence type="ECO:0000313" key="1">
    <source>
        <dbReference type="EMBL" id="KAG0432984.1"/>
    </source>
</evidence>